<dbReference type="AlphaFoldDB" id="A0A165FAV9"/>
<organism evidence="1 2">
    <name type="scientific">Calocera cornea HHB12733</name>
    <dbReference type="NCBI Taxonomy" id="1353952"/>
    <lineage>
        <taxon>Eukaryota</taxon>
        <taxon>Fungi</taxon>
        <taxon>Dikarya</taxon>
        <taxon>Basidiomycota</taxon>
        <taxon>Agaricomycotina</taxon>
        <taxon>Dacrymycetes</taxon>
        <taxon>Dacrymycetales</taxon>
        <taxon>Dacrymycetaceae</taxon>
        <taxon>Calocera</taxon>
    </lineage>
</organism>
<name>A0A165FAV9_9BASI</name>
<evidence type="ECO:0000313" key="2">
    <source>
        <dbReference type="Proteomes" id="UP000076842"/>
    </source>
</evidence>
<dbReference type="PANTHER" id="PTHR35871">
    <property type="entry name" value="EXPRESSED PROTEIN"/>
    <property type="match status" value="1"/>
</dbReference>
<dbReference type="InParanoid" id="A0A165FAV9"/>
<dbReference type="OrthoDB" id="2449121at2759"/>
<dbReference type="STRING" id="1353952.A0A165FAV9"/>
<reference evidence="1 2" key="1">
    <citation type="journal article" date="2016" name="Mol. Biol. Evol.">
        <title>Comparative Genomics of Early-Diverging Mushroom-Forming Fungi Provides Insights into the Origins of Lignocellulose Decay Capabilities.</title>
        <authorList>
            <person name="Nagy L.G."/>
            <person name="Riley R."/>
            <person name="Tritt A."/>
            <person name="Adam C."/>
            <person name="Daum C."/>
            <person name="Floudas D."/>
            <person name="Sun H."/>
            <person name="Yadav J.S."/>
            <person name="Pangilinan J."/>
            <person name="Larsson K.H."/>
            <person name="Matsuura K."/>
            <person name="Barry K."/>
            <person name="Labutti K."/>
            <person name="Kuo R."/>
            <person name="Ohm R.A."/>
            <person name="Bhattacharya S.S."/>
            <person name="Shirouzu T."/>
            <person name="Yoshinaga Y."/>
            <person name="Martin F.M."/>
            <person name="Grigoriev I.V."/>
            <person name="Hibbett D.S."/>
        </authorList>
    </citation>
    <scope>NUCLEOTIDE SEQUENCE [LARGE SCALE GENOMIC DNA]</scope>
    <source>
        <strain evidence="1 2">HHB12733</strain>
    </source>
</reference>
<evidence type="ECO:0000313" key="1">
    <source>
        <dbReference type="EMBL" id="KZT56484.1"/>
    </source>
</evidence>
<keyword evidence="2" id="KW-1185">Reference proteome</keyword>
<dbReference type="GO" id="GO:0003676">
    <property type="term" value="F:nucleic acid binding"/>
    <property type="evidence" value="ECO:0007669"/>
    <property type="project" value="InterPro"/>
</dbReference>
<dbReference type="PANTHER" id="PTHR35871:SF1">
    <property type="entry name" value="CXC1-LIKE CYSTEINE CLUSTER ASSOCIATED WITH KDZ TRANSPOSASES DOMAIN-CONTAINING PROTEIN"/>
    <property type="match status" value="1"/>
</dbReference>
<dbReference type="Gene3D" id="3.30.420.10">
    <property type="entry name" value="Ribonuclease H-like superfamily/Ribonuclease H"/>
    <property type="match status" value="1"/>
</dbReference>
<dbReference type="EMBL" id="KV423977">
    <property type="protein sequence ID" value="KZT56484.1"/>
    <property type="molecule type" value="Genomic_DNA"/>
</dbReference>
<evidence type="ECO:0008006" key="3">
    <source>
        <dbReference type="Google" id="ProtNLM"/>
    </source>
</evidence>
<gene>
    <name evidence="1" type="ORF">CALCODRAFT_435737</name>
</gene>
<dbReference type="Proteomes" id="UP000076842">
    <property type="component" value="Unassembled WGS sequence"/>
</dbReference>
<protein>
    <recommendedName>
        <fullName evidence="3">Tc1-like transposase DDE domain-containing protein</fullName>
    </recommendedName>
</protein>
<proteinExistence type="predicted"/>
<dbReference type="InterPro" id="IPR036397">
    <property type="entry name" value="RNaseH_sf"/>
</dbReference>
<accession>A0A165FAV9</accession>
<sequence>MGTQPDFMAQKPWVQEILEGAGHQCLFLPKFHCELNFIEYFWGAVKRFTREVCDYTFDGLKKNVPLALESVTIETIQRWEHRTVRWMDAYRGGKTPEEAQVMVKQYGTRQYTSHRRIPESVASTFDN</sequence>